<keyword evidence="1" id="KW-0677">Repeat</keyword>
<evidence type="ECO:0000256" key="3">
    <source>
        <dbReference type="PROSITE-ProRule" id="PRU00023"/>
    </source>
</evidence>
<gene>
    <name evidence="4" type="ORF">MCOR_21491</name>
</gene>
<dbReference type="EMBL" id="CACVKT020003830">
    <property type="protein sequence ID" value="CAC5385999.1"/>
    <property type="molecule type" value="Genomic_DNA"/>
</dbReference>
<evidence type="ECO:0000256" key="1">
    <source>
        <dbReference type="ARBA" id="ARBA00022737"/>
    </source>
</evidence>
<feature type="repeat" description="ANK" evidence="3">
    <location>
        <begin position="77"/>
        <end position="109"/>
    </location>
</feature>
<dbReference type="OrthoDB" id="1661883at2759"/>
<dbReference type="InterPro" id="IPR036770">
    <property type="entry name" value="Ankyrin_rpt-contain_sf"/>
</dbReference>
<feature type="repeat" description="ANK" evidence="3">
    <location>
        <begin position="201"/>
        <end position="233"/>
    </location>
</feature>
<dbReference type="PANTHER" id="PTHR24123:SF33">
    <property type="entry name" value="PROTEIN HOS4"/>
    <property type="match status" value="1"/>
</dbReference>
<feature type="repeat" description="ANK" evidence="3">
    <location>
        <begin position="433"/>
        <end position="465"/>
    </location>
</feature>
<organism evidence="4 5">
    <name type="scientific">Mytilus coruscus</name>
    <name type="common">Sea mussel</name>
    <dbReference type="NCBI Taxonomy" id="42192"/>
    <lineage>
        <taxon>Eukaryota</taxon>
        <taxon>Metazoa</taxon>
        <taxon>Spiralia</taxon>
        <taxon>Lophotrochozoa</taxon>
        <taxon>Mollusca</taxon>
        <taxon>Bivalvia</taxon>
        <taxon>Autobranchia</taxon>
        <taxon>Pteriomorphia</taxon>
        <taxon>Mytilida</taxon>
        <taxon>Mytiloidea</taxon>
        <taxon>Mytilidae</taxon>
        <taxon>Mytilinae</taxon>
        <taxon>Mytilus</taxon>
    </lineage>
</organism>
<keyword evidence="5" id="KW-1185">Reference proteome</keyword>
<dbReference type="PROSITE" id="PS50297">
    <property type="entry name" value="ANK_REP_REGION"/>
    <property type="match status" value="6"/>
</dbReference>
<dbReference type="Pfam" id="PF12796">
    <property type="entry name" value="Ank_2"/>
    <property type="match status" value="4"/>
</dbReference>
<dbReference type="Gene3D" id="1.25.40.20">
    <property type="entry name" value="Ankyrin repeat-containing domain"/>
    <property type="match status" value="4"/>
</dbReference>
<dbReference type="Proteomes" id="UP000507470">
    <property type="component" value="Unassembled WGS sequence"/>
</dbReference>
<evidence type="ECO:0000313" key="4">
    <source>
        <dbReference type="EMBL" id="CAC5385999.1"/>
    </source>
</evidence>
<dbReference type="InterPro" id="IPR051165">
    <property type="entry name" value="Multifunctional_ANK_Repeat"/>
</dbReference>
<feature type="repeat" description="ANK" evidence="3">
    <location>
        <begin position="335"/>
        <end position="367"/>
    </location>
</feature>
<protein>
    <submittedName>
        <fullName evidence="4">Uncharacterized protein</fullName>
    </submittedName>
</protein>
<dbReference type="PANTHER" id="PTHR24123">
    <property type="entry name" value="ANKYRIN REPEAT-CONTAINING"/>
    <property type="match status" value="1"/>
</dbReference>
<accession>A0A6J8BTE9</accession>
<feature type="repeat" description="ANK" evidence="3">
    <location>
        <begin position="110"/>
        <end position="142"/>
    </location>
</feature>
<dbReference type="AlphaFoldDB" id="A0A6J8BTE9"/>
<sequence length="498" mass="54980">MLIENGAEVMKSDKDKLTPLHAVCAPSFNKILNSIQDATLAVVYGYKSVTVNPSNLNLNVAEMLIKCGADVNATTSEGTTPLMFACSGNESELINMLIDKGANINMVDKKWMTALHISSIASNYNVVNILLAHGSIPDTEDKDGNTPLHFLCGQQLIHGNESFTVLHSVLMHSVLEDGDNCLEAIKLLIDKGANINHSNKFGHTPLYVASMFDSLKRIKLLIENGADISKKDNSGRSVLFAAFLSENSEILKCLVENGANINDVDEDGISSLLLFCGVTTKTNKTFIKKAKLSSVLQMLQPSKTENIENSYEENLEHKIFLLVENGADVNLADRKGQTPLMGACDTQKNKIVELLIAMGAHVDDADNNGITALMIGCFHGYYDIVNVLLEEANVNKFSKEGYVPLHYACMKGHETIVKMLLQNNANVNHLNKTGWTPLMFACKHGYRDIVKFLLEHGADATWYSNDRWYPLKLAKNGHFKSIENLLNEYGSYMNEDDN</sequence>
<dbReference type="InterPro" id="IPR002110">
    <property type="entry name" value="Ankyrin_rpt"/>
</dbReference>
<proteinExistence type="predicted"/>
<feature type="repeat" description="ANK" evidence="3">
    <location>
        <begin position="400"/>
        <end position="432"/>
    </location>
</feature>
<dbReference type="PRINTS" id="PR01415">
    <property type="entry name" value="ANKYRIN"/>
</dbReference>
<dbReference type="SUPFAM" id="SSF48403">
    <property type="entry name" value="Ankyrin repeat"/>
    <property type="match status" value="2"/>
</dbReference>
<dbReference type="SMART" id="SM00248">
    <property type="entry name" value="ANK"/>
    <property type="match status" value="10"/>
</dbReference>
<feature type="repeat" description="ANK" evidence="3">
    <location>
        <begin position="234"/>
        <end position="266"/>
    </location>
</feature>
<evidence type="ECO:0000256" key="2">
    <source>
        <dbReference type="ARBA" id="ARBA00023043"/>
    </source>
</evidence>
<dbReference type="PROSITE" id="PS50088">
    <property type="entry name" value="ANK_REPEAT"/>
    <property type="match status" value="8"/>
</dbReference>
<reference evidence="4 5" key="1">
    <citation type="submission" date="2020-06" db="EMBL/GenBank/DDBJ databases">
        <authorList>
            <person name="Li R."/>
            <person name="Bekaert M."/>
        </authorList>
    </citation>
    <scope>NUCLEOTIDE SEQUENCE [LARGE SCALE GENOMIC DNA]</scope>
    <source>
        <strain evidence="5">wild</strain>
    </source>
</reference>
<name>A0A6J8BTE9_MYTCO</name>
<evidence type="ECO:0000313" key="5">
    <source>
        <dbReference type="Proteomes" id="UP000507470"/>
    </source>
</evidence>
<feature type="repeat" description="ANK" evidence="3">
    <location>
        <begin position="161"/>
        <end position="200"/>
    </location>
</feature>
<keyword evidence="2 3" id="KW-0040">ANK repeat</keyword>